<reference evidence="2 3" key="1">
    <citation type="submission" date="2019-04" db="EMBL/GenBank/DDBJ databases">
        <title>Draft genome sequences for three unisolated Alnus-infective Frankia Sp+ strains, AgTrS, AiOr and AvVan, the first sequenced Frankia strains able to sporulate in-planta.</title>
        <authorList>
            <person name="Bethencourt L."/>
            <person name="Vautrin F."/>
            <person name="Taib N."/>
            <person name="Dubost A."/>
            <person name="Castro-Garcia L."/>
            <person name="Imbaud O."/>
            <person name="Abrouk D."/>
            <person name="Fournier P."/>
            <person name="Briolay J."/>
            <person name="Nguyen A."/>
            <person name="Normand P."/>
            <person name="Fernandez M.P."/>
            <person name="Brochier-Armanet C."/>
            <person name="Herrera-Belaroussi A."/>
        </authorList>
    </citation>
    <scope>NUCLEOTIDE SEQUENCE [LARGE SCALE GENOMIC DNA]</scope>
    <source>
        <strain evidence="2 3">AvVan</strain>
    </source>
</reference>
<evidence type="ECO:0000256" key="1">
    <source>
        <dbReference type="SAM" id="MobiDB-lite"/>
    </source>
</evidence>
<dbReference type="InterPro" id="IPR018114">
    <property type="entry name" value="TRYPSIN_HIS"/>
</dbReference>
<dbReference type="OrthoDB" id="5119760at2"/>
<dbReference type="PROSITE" id="PS00134">
    <property type="entry name" value="TRYPSIN_HIS"/>
    <property type="match status" value="1"/>
</dbReference>
<sequence>MNIFLIGPLFRQRIPERMRAVLTVAILAISGTVLSVTPAIAVPQSRSAEPFMAGTTMFSATKRCTAGLVLKDNSFFGGITEYRRSVRFILTAGHCGSVGDQWTTTSGQVVGKAVWKSAAHHDFLLIRVEPRRDLGVAPGCIPGSQRLPCVVVSSHYYPRAVGRVFTNGPVASESAPVNGTSMSGIEHCLGLGFSGAVCRHRSTERPRDEPADPPDAQDLSFTRGPVRFLQQGDSGSPLFSNNGNVFGIFNGRMSDLQGARYTKVLLFFYEQTGYALAPPE</sequence>
<accession>A0A4S5CPR7</accession>
<keyword evidence="3" id="KW-1185">Reference proteome</keyword>
<dbReference type="InterPro" id="IPR043504">
    <property type="entry name" value="Peptidase_S1_PA_chymotrypsin"/>
</dbReference>
<comment type="caution">
    <text evidence="2">The sequence shown here is derived from an EMBL/GenBank/DDBJ whole genome shotgun (WGS) entry which is preliminary data.</text>
</comment>
<proteinExistence type="predicted"/>
<dbReference type="AlphaFoldDB" id="A0A4S5CPR7"/>
<dbReference type="Proteomes" id="UP000305282">
    <property type="component" value="Unassembled WGS sequence"/>
</dbReference>
<dbReference type="GO" id="GO:0006508">
    <property type="term" value="P:proteolysis"/>
    <property type="evidence" value="ECO:0007669"/>
    <property type="project" value="InterPro"/>
</dbReference>
<protein>
    <submittedName>
        <fullName evidence="2">S1 family peptidase</fullName>
    </submittedName>
</protein>
<dbReference type="Gene3D" id="2.40.10.10">
    <property type="entry name" value="Trypsin-like serine proteases"/>
    <property type="match status" value="1"/>
</dbReference>
<dbReference type="RefSeq" id="WP_136449289.1">
    <property type="nucleotide sequence ID" value="NZ_CADCWT010000430.1"/>
</dbReference>
<dbReference type="InterPro" id="IPR009003">
    <property type="entry name" value="Peptidase_S1_PA"/>
</dbReference>
<organism evidence="2 3">
    <name type="scientific">Candidatus Frankia alpina</name>
    <dbReference type="NCBI Taxonomy" id="2699483"/>
    <lineage>
        <taxon>Bacteria</taxon>
        <taxon>Bacillati</taxon>
        <taxon>Actinomycetota</taxon>
        <taxon>Actinomycetes</taxon>
        <taxon>Frankiales</taxon>
        <taxon>Frankiaceae</taxon>
        <taxon>Frankia</taxon>
    </lineage>
</organism>
<evidence type="ECO:0000313" key="3">
    <source>
        <dbReference type="Proteomes" id="UP000305282"/>
    </source>
</evidence>
<feature type="compositionally biased region" description="Basic and acidic residues" evidence="1">
    <location>
        <begin position="201"/>
        <end position="210"/>
    </location>
</feature>
<dbReference type="SUPFAM" id="SSF50494">
    <property type="entry name" value="Trypsin-like serine proteases"/>
    <property type="match status" value="1"/>
</dbReference>
<feature type="region of interest" description="Disordered" evidence="1">
    <location>
        <begin position="200"/>
        <end position="220"/>
    </location>
</feature>
<name>A0A4S5CPR7_9ACTN</name>
<gene>
    <name evidence="2" type="ORF">E7Y31_19450</name>
</gene>
<evidence type="ECO:0000313" key="2">
    <source>
        <dbReference type="EMBL" id="THJ48087.1"/>
    </source>
</evidence>
<dbReference type="EMBL" id="SSXH01000669">
    <property type="protein sequence ID" value="THJ48087.1"/>
    <property type="molecule type" value="Genomic_DNA"/>
</dbReference>
<dbReference type="GO" id="GO:0004252">
    <property type="term" value="F:serine-type endopeptidase activity"/>
    <property type="evidence" value="ECO:0007669"/>
    <property type="project" value="InterPro"/>
</dbReference>